<comment type="caution">
    <text evidence="1">The sequence shown here is derived from an EMBL/GenBank/DDBJ whole genome shotgun (WGS) entry which is preliminary data.</text>
</comment>
<proteinExistence type="predicted"/>
<accession>A0A5B7EPM3</accession>
<dbReference type="Proteomes" id="UP000324222">
    <property type="component" value="Unassembled WGS sequence"/>
</dbReference>
<keyword evidence="2" id="KW-1185">Reference proteome</keyword>
<reference evidence="1 2" key="1">
    <citation type="submission" date="2019-05" db="EMBL/GenBank/DDBJ databases">
        <title>Another draft genome of Portunus trituberculatus and its Hox gene families provides insights of decapod evolution.</title>
        <authorList>
            <person name="Jeong J.-H."/>
            <person name="Song I."/>
            <person name="Kim S."/>
            <person name="Choi T."/>
            <person name="Kim D."/>
            <person name="Ryu S."/>
            <person name="Kim W."/>
        </authorList>
    </citation>
    <scope>NUCLEOTIDE SEQUENCE [LARGE SCALE GENOMIC DNA]</scope>
    <source>
        <tissue evidence="1">Muscle</tissue>
    </source>
</reference>
<sequence length="77" mass="8531">MGFLEDCTHCLVPAQCMFSTHFCAPASNTAPSLYAFLLYSSCGKTRQSVTMCAEFLPSSGDFKRYVFLLAITDSTWL</sequence>
<name>A0A5B7EPM3_PORTR</name>
<dbReference type="AlphaFoldDB" id="A0A5B7EPM3"/>
<gene>
    <name evidence="1" type="ORF">E2C01_028776</name>
</gene>
<protein>
    <submittedName>
        <fullName evidence="1">Uncharacterized protein</fullName>
    </submittedName>
</protein>
<dbReference type="EMBL" id="VSRR010003256">
    <property type="protein sequence ID" value="MPC35355.1"/>
    <property type="molecule type" value="Genomic_DNA"/>
</dbReference>
<evidence type="ECO:0000313" key="2">
    <source>
        <dbReference type="Proteomes" id="UP000324222"/>
    </source>
</evidence>
<evidence type="ECO:0000313" key="1">
    <source>
        <dbReference type="EMBL" id="MPC35355.1"/>
    </source>
</evidence>
<organism evidence="1 2">
    <name type="scientific">Portunus trituberculatus</name>
    <name type="common">Swimming crab</name>
    <name type="synonym">Neptunus trituberculatus</name>
    <dbReference type="NCBI Taxonomy" id="210409"/>
    <lineage>
        <taxon>Eukaryota</taxon>
        <taxon>Metazoa</taxon>
        <taxon>Ecdysozoa</taxon>
        <taxon>Arthropoda</taxon>
        <taxon>Crustacea</taxon>
        <taxon>Multicrustacea</taxon>
        <taxon>Malacostraca</taxon>
        <taxon>Eumalacostraca</taxon>
        <taxon>Eucarida</taxon>
        <taxon>Decapoda</taxon>
        <taxon>Pleocyemata</taxon>
        <taxon>Brachyura</taxon>
        <taxon>Eubrachyura</taxon>
        <taxon>Portunoidea</taxon>
        <taxon>Portunidae</taxon>
        <taxon>Portuninae</taxon>
        <taxon>Portunus</taxon>
    </lineage>
</organism>